<keyword evidence="3" id="KW-1185">Reference proteome</keyword>
<name>A0A8E7AYD0_9EURY</name>
<dbReference type="GeneID" id="65098469"/>
<dbReference type="PANTHER" id="PTHR43328:SF1">
    <property type="entry name" value="N-ACETYLTRANSFERASE DOMAIN-CONTAINING PROTEIN"/>
    <property type="match status" value="1"/>
</dbReference>
<dbReference type="KEGG" id="mrtj:KHC33_14755"/>
<organism evidence="2 3">
    <name type="scientific">Methanospirillum purgamenti</name>
    <dbReference type="NCBI Taxonomy" id="2834276"/>
    <lineage>
        <taxon>Archaea</taxon>
        <taxon>Methanobacteriati</taxon>
        <taxon>Methanobacteriota</taxon>
        <taxon>Stenosarchaea group</taxon>
        <taxon>Methanomicrobia</taxon>
        <taxon>Methanomicrobiales</taxon>
        <taxon>Methanospirillaceae</taxon>
        <taxon>Methanospirillum</taxon>
    </lineage>
</organism>
<dbReference type="Proteomes" id="UP000680656">
    <property type="component" value="Chromosome"/>
</dbReference>
<dbReference type="RefSeq" id="WP_214419373.1">
    <property type="nucleotide sequence ID" value="NZ_CP075546.1"/>
</dbReference>
<evidence type="ECO:0000313" key="2">
    <source>
        <dbReference type="EMBL" id="QVV88564.1"/>
    </source>
</evidence>
<proteinExistence type="predicted"/>
<accession>A0A8E7AYD0</accession>
<protein>
    <submittedName>
        <fullName evidence="2">GNAT family N-acetyltransferase</fullName>
    </submittedName>
</protein>
<reference evidence="2 3" key="1">
    <citation type="submission" date="2021-05" db="EMBL/GenBank/DDBJ databases">
        <title>A novel Methanospirillum isolate from a pyrite-forming mixed culture.</title>
        <authorList>
            <person name="Bunk B."/>
            <person name="Sproer C."/>
            <person name="Spring S."/>
            <person name="Pester M."/>
        </authorList>
    </citation>
    <scope>NUCLEOTIDE SEQUENCE [LARGE SCALE GENOMIC DNA]</scope>
    <source>
        <strain evidence="2 3">J.3.6.1-F.2.7.3</strain>
    </source>
</reference>
<dbReference type="PANTHER" id="PTHR43328">
    <property type="entry name" value="ACETYLTRANSFERASE-RELATED"/>
    <property type="match status" value="1"/>
</dbReference>
<dbReference type="InterPro" id="IPR016181">
    <property type="entry name" value="Acyl_CoA_acyltransferase"/>
</dbReference>
<dbReference type="SUPFAM" id="SSF55729">
    <property type="entry name" value="Acyl-CoA N-acyltransferases (Nat)"/>
    <property type="match status" value="1"/>
</dbReference>
<dbReference type="InterPro" id="IPR000182">
    <property type="entry name" value="GNAT_dom"/>
</dbReference>
<keyword evidence="2" id="KW-0808">Transferase</keyword>
<dbReference type="EMBL" id="CP075546">
    <property type="protein sequence ID" value="QVV88564.1"/>
    <property type="molecule type" value="Genomic_DNA"/>
</dbReference>
<dbReference type="AlphaFoldDB" id="A0A8E7AYD0"/>
<dbReference type="Pfam" id="PF13302">
    <property type="entry name" value="Acetyltransf_3"/>
    <property type="match status" value="1"/>
</dbReference>
<gene>
    <name evidence="2" type="ORF">KHC33_14755</name>
</gene>
<dbReference type="GO" id="GO:0016747">
    <property type="term" value="F:acyltransferase activity, transferring groups other than amino-acyl groups"/>
    <property type="evidence" value="ECO:0007669"/>
    <property type="project" value="InterPro"/>
</dbReference>
<evidence type="ECO:0000313" key="3">
    <source>
        <dbReference type="Proteomes" id="UP000680656"/>
    </source>
</evidence>
<evidence type="ECO:0000259" key="1">
    <source>
        <dbReference type="PROSITE" id="PS51186"/>
    </source>
</evidence>
<sequence>MHIITPSSILRKWSYADIPSLVFHANNPEIAKWMRDGFPYPYTDVDADRFITMATKEENGIILAIEVEGMAVGGIGTHQLCDIYRKTSEIGYWLSKEYQGKGIISDAVLALIPVAFEHQDIIRIQAGVFHSNLASRRVLEKCGFTLESIREKAIFKNDEFLDEYMYVLFRSEYERRKEPII</sequence>
<dbReference type="PROSITE" id="PS51186">
    <property type="entry name" value="GNAT"/>
    <property type="match status" value="1"/>
</dbReference>
<dbReference type="Gene3D" id="3.40.630.30">
    <property type="match status" value="1"/>
</dbReference>
<feature type="domain" description="N-acetyltransferase" evidence="1">
    <location>
        <begin position="16"/>
        <end position="170"/>
    </location>
</feature>